<accession>A0A9D2B130</accession>
<comment type="caution">
    <text evidence="12">The sequence shown here is derived from an EMBL/GenBank/DDBJ whole genome shotgun (WGS) entry which is preliminary data.</text>
</comment>
<dbReference type="GO" id="GO:0002949">
    <property type="term" value="P:tRNA threonylcarbamoyladenosine modification"/>
    <property type="evidence" value="ECO:0007669"/>
    <property type="project" value="UniProtKB-UniRule"/>
</dbReference>
<dbReference type="GO" id="GO:0003725">
    <property type="term" value="F:double-stranded RNA binding"/>
    <property type="evidence" value="ECO:0007669"/>
    <property type="project" value="InterPro"/>
</dbReference>
<evidence type="ECO:0000256" key="10">
    <source>
        <dbReference type="SAM" id="MobiDB-lite"/>
    </source>
</evidence>
<dbReference type="GO" id="GO:0005737">
    <property type="term" value="C:cytoplasm"/>
    <property type="evidence" value="ECO:0007669"/>
    <property type="project" value="UniProtKB-SubCell"/>
</dbReference>
<comment type="subcellular location">
    <subcellularLocation>
        <location evidence="1 9">Cytoplasm</location>
    </subcellularLocation>
</comment>
<dbReference type="EMBL" id="DXEV01000180">
    <property type="protein sequence ID" value="HIX57622.1"/>
    <property type="molecule type" value="Genomic_DNA"/>
</dbReference>
<evidence type="ECO:0000256" key="7">
    <source>
        <dbReference type="ARBA" id="ARBA00022840"/>
    </source>
</evidence>
<dbReference type="PROSITE" id="PS51163">
    <property type="entry name" value="YRDC"/>
    <property type="match status" value="1"/>
</dbReference>
<dbReference type="Proteomes" id="UP000886829">
    <property type="component" value="Unassembled WGS sequence"/>
</dbReference>
<dbReference type="EC" id="2.7.7.87" evidence="9"/>
<dbReference type="InterPro" id="IPR006070">
    <property type="entry name" value="Sua5-like_dom"/>
</dbReference>
<dbReference type="Gene3D" id="3.90.870.10">
    <property type="entry name" value="DHBP synthase"/>
    <property type="match status" value="1"/>
</dbReference>
<proteinExistence type="inferred from homology"/>
<dbReference type="HAMAP" id="MF_01852">
    <property type="entry name" value="TsaC"/>
    <property type="match status" value="1"/>
</dbReference>
<dbReference type="PANTHER" id="PTHR17490:SF18">
    <property type="entry name" value="THREONYLCARBAMOYL-AMP SYNTHASE"/>
    <property type="match status" value="1"/>
</dbReference>
<dbReference type="AlphaFoldDB" id="A0A9D2B130"/>
<dbReference type="PANTHER" id="PTHR17490">
    <property type="entry name" value="SUA5"/>
    <property type="match status" value="1"/>
</dbReference>
<reference evidence="12" key="1">
    <citation type="journal article" date="2021" name="PeerJ">
        <title>Extensive microbial diversity within the chicken gut microbiome revealed by metagenomics and culture.</title>
        <authorList>
            <person name="Gilroy R."/>
            <person name="Ravi A."/>
            <person name="Getino M."/>
            <person name="Pursley I."/>
            <person name="Horton D.L."/>
            <person name="Alikhan N.F."/>
            <person name="Baker D."/>
            <person name="Gharbi K."/>
            <person name="Hall N."/>
            <person name="Watson M."/>
            <person name="Adriaenssens E.M."/>
            <person name="Foster-Nyarko E."/>
            <person name="Jarju S."/>
            <person name="Secka A."/>
            <person name="Antonio M."/>
            <person name="Oren A."/>
            <person name="Chaudhuri R.R."/>
            <person name="La Ragione R."/>
            <person name="Hildebrand F."/>
            <person name="Pallen M.J."/>
        </authorList>
    </citation>
    <scope>NUCLEOTIDE SEQUENCE</scope>
    <source>
        <strain evidence="12">USASDec5-558</strain>
    </source>
</reference>
<keyword evidence="3 9" id="KW-0808">Transferase</keyword>
<evidence type="ECO:0000256" key="1">
    <source>
        <dbReference type="ARBA" id="ARBA00004496"/>
    </source>
</evidence>
<dbReference type="GO" id="GO:0000049">
    <property type="term" value="F:tRNA binding"/>
    <property type="evidence" value="ECO:0007669"/>
    <property type="project" value="TreeGrafter"/>
</dbReference>
<keyword evidence="2 9" id="KW-0963">Cytoplasm</keyword>
<evidence type="ECO:0000313" key="13">
    <source>
        <dbReference type="Proteomes" id="UP000886829"/>
    </source>
</evidence>
<dbReference type="SUPFAM" id="SSF55821">
    <property type="entry name" value="YrdC/RibB"/>
    <property type="match status" value="1"/>
</dbReference>
<dbReference type="InterPro" id="IPR017945">
    <property type="entry name" value="DHBP_synth_RibB-like_a/b_dom"/>
</dbReference>
<dbReference type="InterPro" id="IPR023535">
    <property type="entry name" value="TC-AMP_synthase"/>
</dbReference>
<dbReference type="GO" id="GO:0005524">
    <property type="term" value="F:ATP binding"/>
    <property type="evidence" value="ECO:0007669"/>
    <property type="project" value="UniProtKB-UniRule"/>
</dbReference>
<comment type="function">
    <text evidence="9">Required for the formation of a threonylcarbamoyl group on adenosine at position 37 (t(6)A37) in tRNAs that read codons beginning with adenine. Catalyzes the conversion of L-threonine, HCO(3)(-)/CO(2) and ATP to give threonylcarbamoyl-AMP (TC-AMP) as the acyladenylate intermediate, with the release of diphosphate.</text>
</comment>
<keyword evidence="4 9" id="KW-0819">tRNA processing</keyword>
<dbReference type="InterPro" id="IPR050156">
    <property type="entry name" value="TC-AMP_synthase_SUA5"/>
</dbReference>
<evidence type="ECO:0000256" key="5">
    <source>
        <dbReference type="ARBA" id="ARBA00022695"/>
    </source>
</evidence>
<keyword evidence="5 9" id="KW-0548">Nucleotidyltransferase</keyword>
<comment type="similarity">
    <text evidence="9">Belongs to the SUA5 family. TsaC subfamily.</text>
</comment>
<sequence>MSDLRSTLRDFEGHDDHEAYGGHDGHDGHELSANLKNSGLPLTVQYKVQEAAQTLKDGGVIVCPTEGVYGLSAVVTNSAAITRVISMKKRALNKGLIVVAADVAMLEGIVNFSALSADSLRLLHEKWPGHATFIVPTHMQINPLLTGGRNTLAVRVTAFPLLQALCREAGGPLISTSANISGSEPLQTLEELRATFASSVDYILDEPCQGLHKPSTIYDAISGAILRA</sequence>
<dbReference type="Pfam" id="PF01300">
    <property type="entry name" value="Sua5_yciO_yrdC"/>
    <property type="match status" value="1"/>
</dbReference>
<keyword evidence="6 9" id="KW-0547">Nucleotide-binding</keyword>
<feature type="region of interest" description="Disordered" evidence="10">
    <location>
        <begin position="13"/>
        <end position="32"/>
    </location>
</feature>
<name>A0A9D2B130_9GAMM</name>
<protein>
    <recommendedName>
        <fullName evidence="9">Threonylcarbamoyl-AMP synthase</fullName>
        <shortName evidence="9">TC-AMP synthase</shortName>
        <ecNumber evidence="9">2.7.7.87</ecNumber>
    </recommendedName>
    <alternativeName>
        <fullName evidence="9">L-threonylcarbamoyladenylate synthase</fullName>
    </alternativeName>
    <alternativeName>
        <fullName evidence="9">t(6)A37 threonylcarbamoyladenosine biosynthesis protein TsaC</fullName>
    </alternativeName>
    <alternativeName>
        <fullName evidence="9">tRNA threonylcarbamoyladenosine biosynthesis protein TsaC</fullName>
    </alternativeName>
</protein>
<evidence type="ECO:0000259" key="11">
    <source>
        <dbReference type="PROSITE" id="PS51163"/>
    </source>
</evidence>
<feature type="domain" description="YrdC-like" evidence="11">
    <location>
        <begin position="45"/>
        <end position="228"/>
    </location>
</feature>
<evidence type="ECO:0000256" key="4">
    <source>
        <dbReference type="ARBA" id="ARBA00022694"/>
    </source>
</evidence>
<evidence type="ECO:0000256" key="3">
    <source>
        <dbReference type="ARBA" id="ARBA00022679"/>
    </source>
</evidence>
<comment type="catalytic activity">
    <reaction evidence="8 9">
        <text>L-threonine + hydrogencarbonate + ATP = L-threonylcarbamoyladenylate + diphosphate + H2O</text>
        <dbReference type="Rhea" id="RHEA:36407"/>
        <dbReference type="ChEBI" id="CHEBI:15377"/>
        <dbReference type="ChEBI" id="CHEBI:17544"/>
        <dbReference type="ChEBI" id="CHEBI:30616"/>
        <dbReference type="ChEBI" id="CHEBI:33019"/>
        <dbReference type="ChEBI" id="CHEBI:57926"/>
        <dbReference type="ChEBI" id="CHEBI:73682"/>
        <dbReference type="EC" id="2.7.7.87"/>
    </reaction>
</comment>
<evidence type="ECO:0000313" key="12">
    <source>
        <dbReference type="EMBL" id="HIX57622.1"/>
    </source>
</evidence>
<feature type="compositionally biased region" description="Basic and acidic residues" evidence="10">
    <location>
        <begin position="13"/>
        <end position="30"/>
    </location>
</feature>
<dbReference type="GO" id="GO:0006450">
    <property type="term" value="P:regulation of translational fidelity"/>
    <property type="evidence" value="ECO:0007669"/>
    <property type="project" value="TreeGrafter"/>
</dbReference>
<organism evidence="12 13">
    <name type="scientific">Candidatus Anaerobiospirillum pullistercoris</name>
    <dbReference type="NCBI Taxonomy" id="2838452"/>
    <lineage>
        <taxon>Bacteria</taxon>
        <taxon>Pseudomonadati</taxon>
        <taxon>Pseudomonadota</taxon>
        <taxon>Gammaproteobacteria</taxon>
        <taxon>Aeromonadales</taxon>
        <taxon>Succinivibrionaceae</taxon>
        <taxon>Anaerobiospirillum</taxon>
    </lineage>
</organism>
<evidence type="ECO:0000256" key="2">
    <source>
        <dbReference type="ARBA" id="ARBA00022490"/>
    </source>
</evidence>
<reference evidence="12" key="2">
    <citation type="submission" date="2021-04" db="EMBL/GenBank/DDBJ databases">
        <authorList>
            <person name="Gilroy R."/>
        </authorList>
    </citation>
    <scope>NUCLEOTIDE SEQUENCE</scope>
    <source>
        <strain evidence="12">USASDec5-558</strain>
    </source>
</reference>
<dbReference type="GO" id="GO:0061710">
    <property type="term" value="F:L-threonylcarbamoyladenylate synthase"/>
    <property type="evidence" value="ECO:0007669"/>
    <property type="project" value="UniProtKB-EC"/>
</dbReference>
<gene>
    <name evidence="9" type="primary">tsaC</name>
    <name evidence="12" type="ORF">H9850_09165</name>
</gene>
<dbReference type="NCBIfam" id="TIGR00057">
    <property type="entry name" value="L-threonylcarbamoyladenylate synthase"/>
    <property type="match status" value="1"/>
</dbReference>
<evidence type="ECO:0000256" key="8">
    <source>
        <dbReference type="ARBA" id="ARBA00048366"/>
    </source>
</evidence>
<keyword evidence="7 9" id="KW-0067">ATP-binding</keyword>
<evidence type="ECO:0000256" key="9">
    <source>
        <dbReference type="HAMAP-Rule" id="MF_01852"/>
    </source>
</evidence>
<evidence type="ECO:0000256" key="6">
    <source>
        <dbReference type="ARBA" id="ARBA00022741"/>
    </source>
</evidence>